<evidence type="ECO:0000256" key="3">
    <source>
        <dbReference type="ARBA" id="ARBA00022525"/>
    </source>
</evidence>
<proteinExistence type="inferred from homology"/>
<dbReference type="PANTHER" id="PTHR10963:SF55">
    <property type="entry name" value="GLYCOSIDE HYDROLASE FAMILY 16 PROTEIN"/>
    <property type="match status" value="1"/>
</dbReference>
<dbReference type="InterPro" id="IPR000757">
    <property type="entry name" value="Beta-glucanase-like"/>
</dbReference>
<gene>
    <name evidence="6" type="ORF">EHS13_33375</name>
</gene>
<dbReference type="AlphaFoldDB" id="A0A6B8RU11"/>
<dbReference type="NCBIfam" id="NF033679">
    <property type="entry name" value="DNRLRE_dom"/>
    <property type="match status" value="1"/>
</dbReference>
<dbReference type="EMBL" id="CP034235">
    <property type="protein sequence ID" value="QGQ99407.1"/>
    <property type="molecule type" value="Genomic_DNA"/>
</dbReference>
<evidence type="ECO:0000259" key="5">
    <source>
        <dbReference type="PROSITE" id="PS51762"/>
    </source>
</evidence>
<dbReference type="OrthoDB" id="6636047at2"/>
<keyword evidence="7" id="KW-1185">Reference proteome</keyword>
<dbReference type="Pfam" id="PF00722">
    <property type="entry name" value="Glyco_hydro_16"/>
    <property type="match status" value="1"/>
</dbReference>
<keyword evidence="6" id="KW-0378">Hydrolase</keyword>
<dbReference type="Pfam" id="PF24517">
    <property type="entry name" value="CBM96"/>
    <property type="match status" value="1"/>
</dbReference>
<dbReference type="KEGG" id="ppsc:EHS13_33375"/>
<dbReference type="PANTHER" id="PTHR10963">
    <property type="entry name" value="GLYCOSYL HYDROLASE-RELATED"/>
    <property type="match status" value="1"/>
</dbReference>
<dbReference type="SUPFAM" id="SSF49899">
    <property type="entry name" value="Concanavalin A-like lectins/glucanases"/>
    <property type="match status" value="1"/>
</dbReference>
<dbReference type="GO" id="GO:0005975">
    <property type="term" value="P:carbohydrate metabolic process"/>
    <property type="evidence" value="ECO:0007669"/>
    <property type="project" value="InterPro"/>
</dbReference>
<keyword evidence="3" id="KW-0964">Secreted</keyword>
<dbReference type="InterPro" id="IPR055372">
    <property type="entry name" value="CBM96"/>
</dbReference>
<dbReference type="Proteomes" id="UP000426246">
    <property type="component" value="Chromosome"/>
</dbReference>
<feature type="domain" description="GH16" evidence="5">
    <location>
        <begin position="189"/>
        <end position="451"/>
    </location>
</feature>
<evidence type="ECO:0000313" key="6">
    <source>
        <dbReference type="EMBL" id="QGQ99407.1"/>
    </source>
</evidence>
<dbReference type="GO" id="GO:0004553">
    <property type="term" value="F:hydrolase activity, hydrolyzing O-glycosyl compounds"/>
    <property type="evidence" value="ECO:0007669"/>
    <property type="project" value="InterPro"/>
</dbReference>
<protein>
    <submittedName>
        <fullName evidence="6">Glycosyl hydrolase family protein</fullName>
    </submittedName>
</protein>
<reference evidence="7" key="1">
    <citation type="submission" date="2018-11" db="EMBL/GenBank/DDBJ databases">
        <title>Complete genome sequence of Paenibacillus sp. ML311-T8.</title>
        <authorList>
            <person name="Nam Y.-D."/>
            <person name="Kang J."/>
            <person name="Chung W.-H."/>
            <person name="Park Y.S."/>
        </authorList>
    </citation>
    <scope>NUCLEOTIDE SEQUENCE [LARGE SCALE GENOMIC DNA]</scope>
    <source>
        <strain evidence="7">ML311-T8</strain>
    </source>
</reference>
<evidence type="ECO:0000256" key="4">
    <source>
        <dbReference type="ARBA" id="ARBA00022729"/>
    </source>
</evidence>
<sequence length="451" mass="48535">MVIKDKKTLVSLVLIMVMALSIFSVVDNKVANAAAVTSNTTDDATMWGTSLIGPTATTMGVNFAQDKRSYLKFSVSNPGTITTAVLNVKCITGGVANIGAYAGTGNTTWTQSNLAWNNQPALGALLSSKNMTFVAGTVYSFDVKPLITGNGTYSIILKGIAGNEVIFSTKEGTTIPNIVTNTGAATPTPTIAPTPTPTPAAGGPDLTGYTLFRDYSFGTSRNVNSLTSISNSFNPYGVAGTTVINNEWQRYQPINATNHHLTSTTLELTATPNLGGVYNGGISSGQITTKETFYPYDGKTYIFQLRAKIPKKVGAWPAFWLYSPGGAGSTNSEIDIFEFFDTPTQNTFDWTGYDHGDGVGADYYSIMTNQWVWHPGTDFAPDYHLYTLIWKEGNIQKWVDGTQVKGTLFRWDGPAPQVLINLAMGGNTNNSPVAGSFPAVFTLDYFRVYVK</sequence>
<dbReference type="PROSITE" id="PS51762">
    <property type="entry name" value="GH16_2"/>
    <property type="match status" value="1"/>
</dbReference>
<dbReference type="GO" id="GO:0005576">
    <property type="term" value="C:extracellular region"/>
    <property type="evidence" value="ECO:0007669"/>
    <property type="project" value="UniProtKB-SubCell"/>
</dbReference>
<comment type="similarity">
    <text evidence="2">Belongs to the glycosyl hydrolase 16 family.</text>
</comment>
<dbReference type="RefSeq" id="WP_155704571.1">
    <property type="nucleotide sequence ID" value="NZ_CP034235.1"/>
</dbReference>
<keyword evidence="4" id="KW-0732">Signal</keyword>
<evidence type="ECO:0000256" key="2">
    <source>
        <dbReference type="ARBA" id="ARBA00006865"/>
    </source>
</evidence>
<evidence type="ECO:0000256" key="1">
    <source>
        <dbReference type="ARBA" id="ARBA00004613"/>
    </source>
</evidence>
<organism evidence="6 7">
    <name type="scientific">Paenibacillus psychroresistens</name>
    <dbReference type="NCBI Taxonomy" id="1778678"/>
    <lineage>
        <taxon>Bacteria</taxon>
        <taxon>Bacillati</taxon>
        <taxon>Bacillota</taxon>
        <taxon>Bacilli</taxon>
        <taxon>Bacillales</taxon>
        <taxon>Paenibacillaceae</taxon>
        <taxon>Paenibacillus</taxon>
    </lineage>
</organism>
<dbReference type="InterPro" id="IPR013320">
    <property type="entry name" value="ConA-like_dom_sf"/>
</dbReference>
<comment type="subcellular location">
    <subcellularLocation>
        <location evidence="1">Secreted</location>
    </subcellularLocation>
</comment>
<accession>A0A6B8RU11</accession>
<evidence type="ECO:0000313" key="7">
    <source>
        <dbReference type="Proteomes" id="UP000426246"/>
    </source>
</evidence>
<name>A0A6B8RU11_9BACL</name>
<dbReference type="InterPro" id="IPR050546">
    <property type="entry name" value="Glycosyl_Hydrlase_16"/>
</dbReference>
<dbReference type="Gene3D" id="2.60.120.200">
    <property type="match status" value="1"/>
</dbReference>